<evidence type="ECO:0000256" key="7">
    <source>
        <dbReference type="ARBA" id="ARBA00023136"/>
    </source>
</evidence>
<evidence type="ECO:0000313" key="9">
    <source>
        <dbReference type="EMBL" id="HFN00442.1"/>
    </source>
</evidence>
<dbReference type="PANTHER" id="PTHR33908:SF11">
    <property type="entry name" value="MEMBRANE PROTEIN"/>
    <property type="match status" value="1"/>
</dbReference>
<evidence type="ECO:0000256" key="4">
    <source>
        <dbReference type="ARBA" id="ARBA00022679"/>
    </source>
</evidence>
<dbReference type="InterPro" id="IPR050297">
    <property type="entry name" value="LipidA_mod_glycosyltrf_83"/>
</dbReference>
<evidence type="ECO:0000256" key="3">
    <source>
        <dbReference type="ARBA" id="ARBA00022676"/>
    </source>
</evidence>
<keyword evidence="2" id="KW-1003">Cell membrane</keyword>
<feature type="transmembrane region" description="Helical" evidence="8">
    <location>
        <begin position="304"/>
        <end position="325"/>
    </location>
</feature>
<keyword evidence="4" id="KW-0808">Transferase</keyword>
<feature type="transmembrane region" description="Helical" evidence="8">
    <location>
        <begin position="367"/>
        <end position="385"/>
    </location>
</feature>
<feature type="transmembrane region" description="Helical" evidence="8">
    <location>
        <begin position="174"/>
        <end position="192"/>
    </location>
</feature>
<dbReference type="AlphaFoldDB" id="A0A7C3PSZ4"/>
<gene>
    <name evidence="9" type="ORF">ENR64_22380</name>
</gene>
<dbReference type="PANTHER" id="PTHR33908">
    <property type="entry name" value="MANNOSYLTRANSFERASE YKCB-RELATED"/>
    <property type="match status" value="1"/>
</dbReference>
<accession>A0A7C3PSZ4</accession>
<feature type="transmembrane region" description="Helical" evidence="8">
    <location>
        <begin position="12"/>
        <end position="33"/>
    </location>
</feature>
<comment type="subcellular location">
    <subcellularLocation>
        <location evidence="1">Cell membrane</location>
        <topology evidence="1">Multi-pass membrane protein</topology>
    </subcellularLocation>
</comment>
<sequence>MQHRLPLLKHPLPRLIEALLVITLLIGIGLRFVHLDRKPYWVDETYTSLRVSGHTETEFVSQFYTGVVTPISTIRTYQQVNPDRSVTKTLESLALESPQHSPLYSVLAHWWMTQFGSAIAIPRLLSAILSLLLIPAMYWLCWELFGTTLAAWIGTLLVSVSPFHLLYAQEARSYSLWAGVIGLTSAALLYALRLETTQKPALKAWGAYTLTVALALYTFVFSIFVLLAHGCYILLTQSRSRPISAYLLASLVGISTFTPWIWVILQNWNKLSSTTEWTGKRTAFGQLLQRWLVNTGNVFVDGNWGYRALTVPTLLVLALVGFAFYVCIRELSRDRQWFILLLTLIPALGLILPDLVGGGIRSIHPRYFTPTWLGVELAVIGLLATRFDQSFKGVKPWRIILVILVCAGLVSGGAIAQADTWWNKDPAKHPRDREVAALLNQAAKPLVLSDDSTSLSDCFACRVFSLSHSLDNDVSFLLFRQPNLPSIPVGFSDVYLWNPDASLLEKMQATMGDNMEQMTWHNQLVPLWRLNLP</sequence>
<feature type="transmembrane region" description="Helical" evidence="8">
    <location>
        <begin position="247"/>
        <end position="265"/>
    </location>
</feature>
<evidence type="ECO:0000256" key="8">
    <source>
        <dbReference type="SAM" id="Phobius"/>
    </source>
</evidence>
<keyword evidence="7 8" id="KW-0472">Membrane</keyword>
<evidence type="ECO:0000256" key="2">
    <source>
        <dbReference type="ARBA" id="ARBA00022475"/>
    </source>
</evidence>
<feature type="transmembrane region" description="Helical" evidence="8">
    <location>
        <begin position="397"/>
        <end position="416"/>
    </location>
</feature>
<name>A0A7C3PSZ4_9CYAN</name>
<evidence type="ECO:0000256" key="6">
    <source>
        <dbReference type="ARBA" id="ARBA00022989"/>
    </source>
</evidence>
<keyword evidence="5 8" id="KW-0812">Transmembrane</keyword>
<feature type="transmembrane region" description="Helical" evidence="8">
    <location>
        <begin position="212"/>
        <end position="235"/>
    </location>
</feature>
<dbReference type="GO" id="GO:0016763">
    <property type="term" value="F:pentosyltransferase activity"/>
    <property type="evidence" value="ECO:0007669"/>
    <property type="project" value="TreeGrafter"/>
</dbReference>
<evidence type="ECO:0000256" key="5">
    <source>
        <dbReference type="ARBA" id="ARBA00022692"/>
    </source>
</evidence>
<feature type="transmembrane region" description="Helical" evidence="8">
    <location>
        <begin position="120"/>
        <end position="138"/>
    </location>
</feature>
<proteinExistence type="predicted"/>
<organism evidence="9">
    <name type="scientific">Oscillatoriales cyanobacterium SpSt-418</name>
    <dbReference type="NCBI Taxonomy" id="2282169"/>
    <lineage>
        <taxon>Bacteria</taxon>
        <taxon>Bacillati</taxon>
        <taxon>Cyanobacteriota</taxon>
        <taxon>Cyanophyceae</taxon>
        <taxon>Oscillatoriophycideae</taxon>
        <taxon>Oscillatoriales</taxon>
    </lineage>
</organism>
<comment type="caution">
    <text evidence="9">The sequence shown here is derived from an EMBL/GenBank/DDBJ whole genome shotgun (WGS) entry which is preliminary data.</text>
</comment>
<feature type="transmembrane region" description="Helical" evidence="8">
    <location>
        <begin position="337"/>
        <end position="355"/>
    </location>
</feature>
<reference evidence="9" key="1">
    <citation type="journal article" date="2020" name="mSystems">
        <title>Genome- and Community-Level Interaction Insights into Carbon Utilization and Element Cycling Functions of Hydrothermarchaeota in Hydrothermal Sediment.</title>
        <authorList>
            <person name="Zhou Z."/>
            <person name="Liu Y."/>
            <person name="Xu W."/>
            <person name="Pan J."/>
            <person name="Luo Z.H."/>
            <person name="Li M."/>
        </authorList>
    </citation>
    <scope>NUCLEOTIDE SEQUENCE [LARGE SCALE GENOMIC DNA]</scope>
    <source>
        <strain evidence="9">SpSt-418</strain>
    </source>
</reference>
<keyword evidence="6 8" id="KW-1133">Transmembrane helix</keyword>
<dbReference type="EMBL" id="DSRU01000321">
    <property type="protein sequence ID" value="HFN00442.1"/>
    <property type="molecule type" value="Genomic_DNA"/>
</dbReference>
<dbReference type="GO" id="GO:0009103">
    <property type="term" value="P:lipopolysaccharide biosynthetic process"/>
    <property type="evidence" value="ECO:0007669"/>
    <property type="project" value="UniProtKB-ARBA"/>
</dbReference>
<keyword evidence="3" id="KW-0328">Glycosyltransferase</keyword>
<dbReference type="GO" id="GO:0005886">
    <property type="term" value="C:plasma membrane"/>
    <property type="evidence" value="ECO:0007669"/>
    <property type="project" value="UniProtKB-SubCell"/>
</dbReference>
<feature type="transmembrane region" description="Helical" evidence="8">
    <location>
        <begin position="144"/>
        <end position="167"/>
    </location>
</feature>
<evidence type="ECO:0000256" key="1">
    <source>
        <dbReference type="ARBA" id="ARBA00004651"/>
    </source>
</evidence>
<protein>
    <submittedName>
        <fullName evidence="9">Uncharacterized protein</fullName>
    </submittedName>
</protein>